<organism evidence="2 3">
    <name type="scientific">Absidia repens</name>
    <dbReference type="NCBI Taxonomy" id="90262"/>
    <lineage>
        <taxon>Eukaryota</taxon>
        <taxon>Fungi</taxon>
        <taxon>Fungi incertae sedis</taxon>
        <taxon>Mucoromycota</taxon>
        <taxon>Mucoromycotina</taxon>
        <taxon>Mucoromycetes</taxon>
        <taxon>Mucorales</taxon>
        <taxon>Cunninghamellaceae</taxon>
        <taxon>Absidia</taxon>
    </lineage>
</organism>
<feature type="region of interest" description="Disordered" evidence="1">
    <location>
        <begin position="133"/>
        <end position="289"/>
    </location>
</feature>
<dbReference type="AlphaFoldDB" id="A0A1X2I6S8"/>
<gene>
    <name evidence="2" type="ORF">BCR42DRAFT_454573</name>
</gene>
<name>A0A1X2I6S8_9FUNG</name>
<feature type="compositionally biased region" description="Acidic residues" evidence="1">
    <location>
        <begin position="163"/>
        <end position="196"/>
    </location>
</feature>
<feature type="region of interest" description="Disordered" evidence="1">
    <location>
        <begin position="328"/>
        <end position="394"/>
    </location>
</feature>
<feature type="compositionally biased region" description="Low complexity" evidence="1">
    <location>
        <begin position="269"/>
        <end position="285"/>
    </location>
</feature>
<evidence type="ECO:0000313" key="2">
    <source>
        <dbReference type="EMBL" id="ORZ10542.1"/>
    </source>
</evidence>
<dbReference type="Proteomes" id="UP000193560">
    <property type="component" value="Unassembled WGS sequence"/>
</dbReference>
<evidence type="ECO:0000313" key="3">
    <source>
        <dbReference type="Proteomes" id="UP000193560"/>
    </source>
</evidence>
<feature type="region of interest" description="Disordered" evidence="1">
    <location>
        <begin position="1"/>
        <end position="21"/>
    </location>
</feature>
<proteinExistence type="predicted"/>
<reference evidence="2 3" key="1">
    <citation type="submission" date="2016-07" db="EMBL/GenBank/DDBJ databases">
        <title>Pervasive Adenine N6-methylation of Active Genes in Fungi.</title>
        <authorList>
            <consortium name="DOE Joint Genome Institute"/>
            <person name="Mondo S.J."/>
            <person name="Dannebaum R.O."/>
            <person name="Kuo R.C."/>
            <person name="Labutti K."/>
            <person name="Haridas S."/>
            <person name="Kuo A."/>
            <person name="Salamov A."/>
            <person name="Ahrendt S.R."/>
            <person name="Lipzen A."/>
            <person name="Sullivan W."/>
            <person name="Andreopoulos W.B."/>
            <person name="Clum A."/>
            <person name="Lindquist E."/>
            <person name="Daum C."/>
            <person name="Ramamoorthy G.K."/>
            <person name="Gryganskyi A."/>
            <person name="Culley D."/>
            <person name="Magnuson J.K."/>
            <person name="James T.Y."/>
            <person name="O'Malley M.A."/>
            <person name="Stajich J.E."/>
            <person name="Spatafora J.W."/>
            <person name="Visel A."/>
            <person name="Grigoriev I.V."/>
        </authorList>
    </citation>
    <scope>NUCLEOTIDE SEQUENCE [LARGE SCALE GENOMIC DNA]</scope>
    <source>
        <strain evidence="2 3">NRRL 1336</strain>
    </source>
</reference>
<dbReference type="STRING" id="90262.A0A1X2I6S8"/>
<feature type="compositionally biased region" description="Basic residues" evidence="1">
    <location>
        <begin position="362"/>
        <end position="372"/>
    </location>
</feature>
<comment type="caution">
    <text evidence="2">The sequence shown here is derived from an EMBL/GenBank/DDBJ whole genome shotgun (WGS) entry which is preliminary data.</text>
</comment>
<feature type="compositionally biased region" description="Polar residues" evidence="1">
    <location>
        <begin position="375"/>
        <end position="389"/>
    </location>
</feature>
<sequence>MSIATVSRSEPVPIPNTSDPASFSYKEIVRNLTANAPQPYGAIPPLMKKRKQKKKKRQSQQSQAVRRMSHVENWVAVDSKESLPDEEELIHSPFQNFLPLDFLTGILPLHMPPPSLSDPTTFIQQQEIAAITEHHRRKASHQFTSAPGADEGTISADGIFTQDGDDDDQDDEDDDLEEDDDIFDEYDDIDDDDESDLSPPGSSSSLSSSSFSPRSPGRRQRDSLGALSIPPERTLSLSPPATTDNGNSRQLHKTIVGRRSIPSFTKAHTPSTSTTTSFAMSSSPPDQDRGKWIHTIAKLRQSLALSQPPPPSTSANSFLANSPAASLAKSLPSSSSSNSSTGLLGKDNRRQPPGFIPMPLPPRRKRSTKKRRSEATTQPRFNFDTNTYTRDTRSNPDHLRMIAAELNMMRSRKLFSPLKPRGFLPRRKDPFICGDGRLRSPLQFEVV</sequence>
<keyword evidence="3" id="KW-1185">Reference proteome</keyword>
<accession>A0A1X2I6S8</accession>
<feature type="compositionally biased region" description="Low complexity" evidence="1">
    <location>
        <begin position="197"/>
        <end position="212"/>
    </location>
</feature>
<protein>
    <submittedName>
        <fullName evidence="2">Uncharacterized protein</fullName>
    </submittedName>
</protein>
<feature type="region of interest" description="Disordered" evidence="1">
    <location>
        <begin position="34"/>
        <end position="68"/>
    </location>
</feature>
<dbReference type="EMBL" id="MCGE01000024">
    <property type="protein sequence ID" value="ORZ10542.1"/>
    <property type="molecule type" value="Genomic_DNA"/>
</dbReference>
<evidence type="ECO:0000256" key="1">
    <source>
        <dbReference type="SAM" id="MobiDB-lite"/>
    </source>
</evidence>
<dbReference type="OrthoDB" id="2287482at2759"/>
<feature type="compositionally biased region" description="Low complexity" evidence="1">
    <location>
        <begin position="328"/>
        <end position="345"/>
    </location>
</feature>
<feature type="compositionally biased region" description="Polar residues" evidence="1">
    <location>
        <begin position="235"/>
        <end position="249"/>
    </location>
</feature>
<feature type="compositionally biased region" description="Basic residues" evidence="1">
    <location>
        <begin position="47"/>
        <end position="58"/>
    </location>
</feature>